<dbReference type="AlphaFoldDB" id="A0A1F6GXL4"/>
<evidence type="ECO:0008006" key="3">
    <source>
        <dbReference type="Google" id="ProtNLM"/>
    </source>
</evidence>
<dbReference type="Proteomes" id="UP000177583">
    <property type="component" value="Unassembled WGS sequence"/>
</dbReference>
<reference evidence="1 2" key="1">
    <citation type="journal article" date="2016" name="Nat. Commun.">
        <title>Thousands of microbial genomes shed light on interconnected biogeochemical processes in an aquifer system.</title>
        <authorList>
            <person name="Anantharaman K."/>
            <person name="Brown C.T."/>
            <person name="Hug L.A."/>
            <person name="Sharon I."/>
            <person name="Castelle C.J."/>
            <person name="Probst A.J."/>
            <person name="Thomas B.C."/>
            <person name="Singh A."/>
            <person name="Wilkins M.J."/>
            <person name="Karaoz U."/>
            <person name="Brodie E.L."/>
            <person name="Williams K.H."/>
            <person name="Hubbard S.S."/>
            <person name="Banfield J.F."/>
        </authorList>
    </citation>
    <scope>NUCLEOTIDE SEQUENCE [LARGE SCALE GENOMIC DNA]</scope>
</reference>
<evidence type="ECO:0000313" key="1">
    <source>
        <dbReference type="EMBL" id="OGH02770.1"/>
    </source>
</evidence>
<name>A0A1F6GXL4_9PROT</name>
<accession>A0A1F6GXL4</accession>
<organism evidence="1 2">
    <name type="scientific">Candidatus Lambdaproteobacteria bacterium RIFOXYD2_FULL_56_26</name>
    <dbReference type="NCBI Taxonomy" id="1817773"/>
    <lineage>
        <taxon>Bacteria</taxon>
        <taxon>Pseudomonadati</taxon>
        <taxon>Pseudomonadota</taxon>
        <taxon>Candidatus Lambdaproteobacteria</taxon>
    </lineage>
</organism>
<dbReference type="EMBL" id="MFNF01000019">
    <property type="protein sequence ID" value="OGH02770.1"/>
    <property type="molecule type" value="Genomic_DNA"/>
</dbReference>
<gene>
    <name evidence="1" type="ORF">A2557_02840</name>
</gene>
<sequence>MQPSLSPKNIYICGSWRHKAEIERLTQELRLRGHQVLSFIENNRALGFGEALAEQNPEWTETPAAQACFEFDTQATRTVDLVIYLGPSGCDAWAEVGHAAGSGVPVLGLWHPGERVGLMRKLVSRWVPSVEALLDAVDSPLSVPGLHPNVAQVDGHQLSQG</sequence>
<comment type="caution">
    <text evidence="1">The sequence shown here is derived from an EMBL/GenBank/DDBJ whole genome shotgun (WGS) entry which is preliminary data.</text>
</comment>
<dbReference type="SUPFAM" id="SSF52309">
    <property type="entry name" value="N-(deoxy)ribosyltransferase-like"/>
    <property type="match status" value="1"/>
</dbReference>
<dbReference type="Gene3D" id="3.40.50.450">
    <property type="match status" value="1"/>
</dbReference>
<proteinExistence type="predicted"/>
<evidence type="ECO:0000313" key="2">
    <source>
        <dbReference type="Proteomes" id="UP000177583"/>
    </source>
</evidence>
<protein>
    <recommendedName>
        <fullName evidence="3">Nucleoside 2-deoxyribosyltransferase</fullName>
    </recommendedName>
</protein>